<sequence length="218" mass="23784">MWKKGGVFRKAMIILFLCLIGLTAGGGLNKAFADQDIQSRLTDWFDNRKNESISEMDRAITLEKNRLMDQLRIELQLEMKRAQVQLAQHTANVTAEQISELQKYAAELSAGINVSTDAEKKEVSANISTALEEAKLLLQKSAVAPNLPEVPKVEKVPEAGQDKATQESSSSKPAETPKSESSLPPSDSTDVIEEPVTPPVISSEVSKTTEASSDDVEE</sequence>
<dbReference type="EMBL" id="JAUBDH010000001">
    <property type="protein sequence ID" value="MDW0108703.1"/>
    <property type="molecule type" value="Genomic_DNA"/>
</dbReference>
<protein>
    <submittedName>
        <fullName evidence="2">Uncharacterized protein</fullName>
    </submittedName>
</protein>
<accession>A0ABU4FVF0</accession>
<dbReference type="RefSeq" id="WP_317933914.1">
    <property type="nucleotide sequence ID" value="NZ_JAUBDH010000001.1"/>
</dbReference>
<reference evidence="2 3" key="1">
    <citation type="submission" date="2023-06" db="EMBL/GenBank/DDBJ databases">
        <title>Sporosarcina sp. nov., isolated from Korean traditional fermented seafood 'Jeotgal'.</title>
        <authorList>
            <person name="Yang A.-I."/>
            <person name="Shin N.-R."/>
        </authorList>
    </citation>
    <scope>NUCLEOTIDE SEQUENCE [LARGE SCALE GENOMIC DNA]</scope>
    <source>
        <strain evidence="2 3">KCTC3840</strain>
    </source>
</reference>
<evidence type="ECO:0000256" key="1">
    <source>
        <dbReference type="SAM" id="MobiDB-lite"/>
    </source>
</evidence>
<comment type="caution">
    <text evidence="2">The sequence shown here is derived from an EMBL/GenBank/DDBJ whole genome shotgun (WGS) entry which is preliminary data.</text>
</comment>
<feature type="compositionally biased region" description="Polar residues" evidence="1">
    <location>
        <begin position="166"/>
        <end position="189"/>
    </location>
</feature>
<organism evidence="2 3">
    <name type="scientific">Sporosarcina aquimarina</name>
    <dbReference type="NCBI Taxonomy" id="114975"/>
    <lineage>
        <taxon>Bacteria</taxon>
        <taxon>Bacillati</taxon>
        <taxon>Bacillota</taxon>
        <taxon>Bacilli</taxon>
        <taxon>Bacillales</taxon>
        <taxon>Caryophanaceae</taxon>
        <taxon>Sporosarcina</taxon>
    </lineage>
</organism>
<evidence type="ECO:0000313" key="2">
    <source>
        <dbReference type="EMBL" id="MDW0108703.1"/>
    </source>
</evidence>
<feature type="compositionally biased region" description="Basic and acidic residues" evidence="1">
    <location>
        <begin position="151"/>
        <end position="165"/>
    </location>
</feature>
<feature type="region of interest" description="Disordered" evidence="1">
    <location>
        <begin position="149"/>
        <end position="218"/>
    </location>
</feature>
<name>A0ABU4FVF0_9BACL</name>
<gene>
    <name evidence="2" type="ORF">QT716_01425</name>
</gene>
<keyword evidence="3" id="KW-1185">Reference proteome</keyword>
<dbReference type="Proteomes" id="UP001280629">
    <property type="component" value="Unassembled WGS sequence"/>
</dbReference>
<proteinExistence type="predicted"/>
<evidence type="ECO:0000313" key="3">
    <source>
        <dbReference type="Proteomes" id="UP001280629"/>
    </source>
</evidence>